<feature type="site" description="Histone H3K4me3 binding" evidence="8">
    <location>
        <position position="378"/>
    </location>
</feature>
<dbReference type="SMART" id="SM01408">
    <property type="entry name" value="ING"/>
    <property type="match status" value="1"/>
</dbReference>
<dbReference type="EMBL" id="JANAWD010000376">
    <property type="protein sequence ID" value="KAJ3480426.1"/>
    <property type="molecule type" value="Genomic_DNA"/>
</dbReference>
<keyword evidence="5 9" id="KW-0862">Zinc</keyword>
<evidence type="ECO:0000256" key="12">
    <source>
        <dbReference type="SAM" id="MobiDB-lite"/>
    </source>
</evidence>
<sequence length="449" mass="48713">MPPRLQQAPPIPVMTTAHTLAILSEYTHELDTLPLDLSRDFADLRELDAVLSSSMTSLTNKITKLTNMIESGAGSKEQRFWLLNEIAEEAGRLKPGADDKIRVACHAADGLRGHKTYMTTLLENIPDVEFGKTAGMLGRKTIYPHVAPRSYMPAGMGGEGGRRQRRTAAGAWMANNQGDGTPNKRRKVVGKDDDPDGIMKSPRKDRNGETQRQRNNARGRKERATSPTESILSVASHLPQSAGNQHNFPSQRQPGPSRVNSSNGVPKRSRGGQHIAGDTNNPDQPIQNRNELMNAPPTSSSSHPSLPLPYVNGISNHDINPPRTNGNGVTEWAHGQLEGPGMPVARNFPPLPPPDTGEGSVVGGAGDNDGEQDDGRTYCICDRVSYGEMIACDDENCEKEWFHLQCIGLETPPEGRWFCETCSAKRNAKKPGRGGKRRGGGGRSAARTS</sequence>
<dbReference type="InterPro" id="IPR028651">
    <property type="entry name" value="ING_fam"/>
</dbReference>
<dbReference type="CDD" id="cd16859">
    <property type="entry name" value="ING_ING4_5"/>
    <property type="match status" value="1"/>
</dbReference>
<dbReference type="GO" id="GO:0008270">
    <property type="term" value="F:zinc ion binding"/>
    <property type="evidence" value="ECO:0007669"/>
    <property type="project" value="UniProtKB-KW"/>
</dbReference>
<dbReference type="InterPro" id="IPR019787">
    <property type="entry name" value="Znf_PHD-finger"/>
</dbReference>
<dbReference type="CDD" id="cd15505">
    <property type="entry name" value="PHD_ING"/>
    <property type="match status" value="1"/>
</dbReference>
<dbReference type="InterPro" id="IPR024610">
    <property type="entry name" value="ING_N_histone-binding"/>
</dbReference>
<dbReference type="InterPro" id="IPR019786">
    <property type="entry name" value="Zinc_finger_PHD-type_CS"/>
</dbReference>
<feature type="site" description="Histone H3K4me3 binding" evidence="8">
    <location>
        <position position="389"/>
    </location>
</feature>
<dbReference type="AlphaFoldDB" id="A0AAD5YGD1"/>
<feature type="region of interest" description="Disordered" evidence="12">
    <location>
        <begin position="172"/>
        <end position="314"/>
    </location>
</feature>
<feature type="site" description="Histone H3K4me3 binding" evidence="8">
    <location>
        <position position="393"/>
    </location>
</feature>
<evidence type="ECO:0000313" key="15">
    <source>
        <dbReference type="Proteomes" id="UP001212997"/>
    </source>
</evidence>
<dbReference type="PROSITE" id="PS50016">
    <property type="entry name" value="ZF_PHD_2"/>
    <property type="match status" value="1"/>
</dbReference>
<keyword evidence="6 11" id="KW-0156">Chromatin regulator</keyword>
<feature type="compositionally biased region" description="Basic and acidic residues" evidence="12">
    <location>
        <begin position="202"/>
        <end position="212"/>
    </location>
</feature>
<reference evidence="14" key="1">
    <citation type="submission" date="2022-07" db="EMBL/GenBank/DDBJ databases">
        <title>Genome Sequence of Physisporinus lineatus.</title>
        <authorList>
            <person name="Buettner E."/>
        </authorList>
    </citation>
    <scope>NUCLEOTIDE SEQUENCE</scope>
    <source>
        <strain evidence="14">VT162</strain>
    </source>
</reference>
<evidence type="ECO:0000256" key="7">
    <source>
        <dbReference type="ARBA" id="ARBA00023242"/>
    </source>
</evidence>
<feature type="binding site" evidence="9">
    <location>
        <position position="422"/>
    </location>
    <ligand>
        <name>Zn(2+)</name>
        <dbReference type="ChEBI" id="CHEBI:29105"/>
        <label>2</label>
    </ligand>
</feature>
<dbReference type="SMART" id="SM00249">
    <property type="entry name" value="PHD"/>
    <property type="match status" value="1"/>
</dbReference>
<feature type="compositionally biased region" description="Polar residues" evidence="12">
    <location>
        <begin position="278"/>
        <end position="291"/>
    </location>
</feature>
<dbReference type="InterPro" id="IPR011011">
    <property type="entry name" value="Znf_FYVE_PHD"/>
</dbReference>
<dbReference type="SUPFAM" id="SSF57903">
    <property type="entry name" value="FYVE/PHD zinc finger"/>
    <property type="match status" value="1"/>
</dbReference>
<feature type="binding site" evidence="9">
    <location>
        <position position="381"/>
    </location>
    <ligand>
        <name>Zn(2+)</name>
        <dbReference type="ChEBI" id="CHEBI:29105"/>
        <label>1</label>
    </ligand>
</feature>
<evidence type="ECO:0000256" key="2">
    <source>
        <dbReference type="ARBA" id="ARBA00010210"/>
    </source>
</evidence>
<name>A0AAD5YGD1_9APHY</name>
<proteinExistence type="inferred from homology"/>
<dbReference type="InterPro" id="IPR013083">
    <property type="entry name" value="Znf_RING/FYVE/PHD"/>
</dbReference>
<feature type="compositionally biased region" description="Low complexity" evidence="12">
    <location>
        <begin position="296"/>
        <end position="309"/>
    </location>
</feature>
<dbReference type="GO" id="GO:0006355">
    <property type="term" value="P:regulation of DNA-templated transcription"/>
    <property type="evidence" value="ECO:0007669"/>
    <property type="project" value="TreeGrafter"/>
</dbReference>
<evidence type="ECO:0000313" key="14">
    <source>
        <dbReference type="EMBL" id="KAJ3480426.1"/>
    </source>
</evidence>
<keyword evidence="15" id="KW-1185">Reference proteome</keyword>
<dbReference type="PROSITE" id="PS01359">
    <property type="entry name" value="ZF_PHD_1"/>
    <property type="match status" value="1"/>
</dbReference>
<dbReference type="GO" id="GO:0000785">
    <property type="term" value="C:chromatin"/>
    <property type="evidence" value="ECO:0007669"/>
    <property type="project" value="UniProtKB-ARBA"/>
</dbReference>
<dbReference type="InterPro" id="IPR001965">
    <property type="entry name" value="Znf_PHD"/>
</dbReference>
<comment type="caution">
    <text evidence="14">The sequence shown here is derived from an EMBL/GenBank/DDBJ whole genome shotgun (WGS) entry which is preliminary data.</text>
</comment>
<comment type="similarity">
    <text evidence="2 11">Belongs to the ING family.</text>
</comment>
<dbReference type="GO" id="GO:0005634">
    <property type="term" value="C:nucleus"/>
    <property type="evidence" value="ECO:0007669"/>
    <property type="project" value="UniProtKB-SubCell"/>
</dbReference>
<dbReference type="PANTHER" id="PTHR10333:SF42">
    <property type="entry name" value="INHIBITOR OF GROWTH PROTEIN 5"/>
    <property type="match status" value="1"/>
</dbReference>
<feature type="binding site" evidence="9">
    <location>
        <position position="406"/>
    </location>
    <ligand>
        <name>Zn(2+)</name>
        <dbReference type="ChEBI" id="CHEBI:29105"/>
        <label>1</label>
    </ligand>
</feature>
<protein>
    <recommendedName>
        <fullName evidence="11">Chromatin modification-related protein</fullName>
    </recommendedName>
</protein>
<comment type="subcellular location">
    <subcellularLocation>
        <location evidence="1 11">Nucleus</location>
    </subcellularLocation>
</comment>
<feature type="binding site" evidence="9">
    <location>
        <position position="403"/>
    </location>
    <ligand>
        <name>Zn(2+)</name>
        <dbReference type="ChEBI" id="CHEBI:29105"/>
        <label>1</label>
    </ligand>
</feature>
<feature type="binding site" evidence="9">
    <location>
        <position position="397"/>
    </location>
    <ligand>
        <name>Zn(2+)</name>
        <dbReference type="ChEBI" id="CHEBI:29105"/>
        <label>2</label>
    </ligand>
</feature>
<evidence type="ECO:0000256" key="6">
    <source>
        <dbReference type="ARBA" id="ARBA00022853"/>
    </source>
</evidence>
<evidence type="ECO:0000256" key="11">
    <source>
        <dbReference type="RuleBase" id="RU361213"/>
    </source>
</evidence>
<comment type="function">
    <text evidence="11">Component of an histone acetyltransferase complex.</text>
</comment>
<feature type="compositionally biased region" description="Polar residues" evidence="12">
    <location>
        <begin position="225"/>
        <end position="264"/>
    </location>
</feature>
<feature type="binding site" evidence="9">
    <location>
        <position position="392"/>
    </location>
    <ligand>
        <name>Zn(2+)</name>
        <dbReference type="ChEBI" id="CHEBI:29105"/>
        <label>2</label>
    </ligand>
</feature>
<evidence type="ECO:0000256" key="9">
    <source>
        <dbReference type="PIRSR" id="PIRSR628651-51"/>
    </source>
</evidence>
<dbReference type="Gene3D" id="3.30.40.10">
    <property type="entry name" value="Zinc/RING finger domain, C3HC4 (zinc finger)"/>
    <property type="match status" value="1"/>
</dbReference>
<dbReference type="Gene3D" id="6.10.140.1740">
    <property type="match status" value="1"/>
</dbReference>
<feature type="domain" description="PHD-type" evidence="13">
    <location>
        <begin position="376"/>
        <end position="425"/>
    </location>
</feature>
<feature type="compositionally biased region" description="Basic residues" evidence="12">
    <location>
        <begin position="426"/>
        <end position="440"/>
    </location>
</feature>
<keyword evidence="4 10" id="KW-0863">Zinc-finger</keyword>
<dbReference type="Proteomes" id="UP001212997">
    <property type="component" value="Unassembled WGS sequence"/>
</dbReference>
<dbReference type="PANTHER" id="PTHR10333">
    <property type="entry name" value="INHIBITOR OF GROWTH PROTEIN"/>
    <property type="match status" value="1"/>
</dbReference>
<evidence type="ECO:0000256" key="1">
    <source>
        <dbReference type="ARBA" id="ARBA00004123"/>
    </source>
</evidence>
<evidence type="ECO:0000256" key="10">
    <source>
        <dbReference type="PROSITE-ProRule" id="PRU00146"/>
    </source>
</evidence>
<keyword evidence="3 9" id="KW-0479">Metal-binding</keyword>
<comment type="subunit">
    <text evidence="11">Component of an histone acetyltransferase complex. Interacts with H3K4me3 and to a lesser extent with H3K4me2.</text>
</comment>
<feature type="binding site" evidence="9">
    <location>
        <position position="379"/>
    </location>
    <ligand>
        <name>Zn(2+)</name>
        <dbReference type="ChEBI" id="CHEBI:29105"/>
        <label>1</label>
    </ligand>
</feature>
<accession>A0AAD5YGD1</accession>
<keyword evidence="7 11" id="KW-0539">Nucleus</keyword>
<evidence type="ECO:0000256" key="3">
    <source>
        <dbReference type="ARBA" id="ARBA00022723"/>
    </source>
</evidence>
<feature type="region of interest" description="Disordered" evidence="12">
    <location>
        <begin position="426"/>
        <end position="449"/>
    </location>
</feature>
<evidence type="ECO:0000256" key="8">
    <source>
        <dbReference type="PIRSR" id="PIRSR628651-50"/>
    </source>
</evidence>
<evidence type="ECO:0000256" key="5">
    <source>
        <dbReference type="ARBA" id="ARBA00022833"/>
    </source>
</evidence>
<feature type="binding site" evidence="9">
    <location>
        <position position="419"/>
    </location>
    <ligand>
        <name>Zn(2+)</name>
        <dbReference type="ChEBI" id="CHEBI:29105"/>
        <label>2</label>
    </ligand>
</feature>
<gene>
    <name evidence="14" type="ORF">NLI96_g8356</name>
</gene>
<evidence type="ECO:0000256" key="4">
    <source>
        <dbReference type="ARBA" id="ARBA00022771"/>
    </source>
</evidence>
<organism evidence="14 15">
    <name type="scientific">Meripilus lineatus</name>
    <dbReference type="NCBI Taxonomy" id="2056292"/>
    <lineage>
        <taxon>Eukaryota</taxon>
        <taxon>Fungi</taxon>
        <taxon>Dikarya</taxon>
        <taxon>Basidiomycota</taxon>
        <taxon>Agaricomycotina</taxon>
        <taxon>Agaricomycetes</taxon>
        <taxon>Polyporales</taxon>
        <taxon>Meripilaceae</taxon>
        <taxon>Meripilus</taxon>
    </lineage>
</organism>
<dbReference type="GO" id="GO:0006325">
    <property type="term" value="P:chromatin organization"/>
    <property type="evidence" value="ECO:0007669"/>
    <property type="project" value="UniProtKB-KW"/>
</dbReference>
<dbReference type="Pfam" id="PF12998">
    <property type="entry name" value="ING"/>
    <property type="match status" value="1"/>
</dbReference>
<comment type="domain">
    <text evidence="11">The PHD-type zinc finger mediates the binding to H3K4me3.</text>
</comment>
<evidence type="ECO:0000259" key="13">
    <source>
        <dbReference type="PROSITE" id="PS50016"/>
    </source>
</evidence>
<feature type="site" description="Histone H3K4me3 binding" evidence="8">
    <location>
        <position position="401"/>
    </location>
</feature>